<organism evidence="3 4">
    <name type="scientific">Entomortierella parvispora</name>
    <dbReference type="NCBI Taxonomy" id="205924"/>
    <lineage>
        <taxon>Eukaryota</taxon>
        <taxon>Fungi</taxon>
        <taxon>Fungi incertae sedis</taxon>
        <taxon>Mucoromycota</taxon>
        <taxon>Mortierellomycotina</taxon>
        <taxon>Mortierellomycetes</taxon>
        <taxon>Mortierellales</taxon>
        <taxon>Mortierellaceae</taxon>
        <taxon>Entomortierella</taxon>
    </lineage>
</organism>
<dbReference type="InterPro" id="IPR049192">
    <property type="entry name" value="DUF4246_C"/>
</dbReference>
<gene>
    <name evidence="3" type="ORF">EMPS_05593</name>
</gene>
<dbReference type="PANTHER" id="PTHR33119">
    <property type="entry name" value="IFI3P"/>
    <property type="match status" value="1"/>
</dbReference>
<evidence type="ECO:0000259" key="1">
    <source>
        <dbReference type="Pfam" id="PF14033"/>
    </source>
</evidence>
<feature type="domain" description="DUF4246" evidence="2">
    <location>
        <begin position="9"/>
        <end position="63"/>
    </location>
</feature>
<protein>
    <submittedName>
        <fullName evidence="3">Uncharacterized protein</fullName>
    </submittedName>
</protein>
<keyword evidence="4" id="KW-1185">Reference proteome</keyword>
<proteinExistence type="predicted"/>
<comment type="caution">
    <text evidence="3">The sequence shown here is derived from an EMBL/GenBank/DDBJ whole genome shotgun (WGS) entry which is preliminary data.</text>
</comment>
<dbReference type="OrthoDB" id="415532at2759"/>
<dbReference type="EMBL" id="BQFW01000007">
    <property type="protein sequence ID" value="GJJ73235.1"/>
    <property type="molecule type" value="Genomic_DNA"/>
</dbReference>
<dbReference type="InterPro" id="IPR025340">
    <property type="entry name" value="DUF4246"/>
</dbReference>
<evidence type="ECO:0000313" key="4">
    <source>
        <dbReference type="Proteomes" id="UP000827284"/>
    </source>
</evidence>
<dbReference type="Proteomes" id="UP000827284">
    <property type="component" value="Unassembled WGS sequence"/>
</dbReference>
<accession>A0A9P3HB15</accession>
<feature type="domain" description="DUF4246" evidence="1">
    <location>
        <begin position="75"/>
        <end position="488"/>
    </location>
</feature>
<dbReference type="InterPro" id="IPR049207">
    <property type="entry name" value="DUF4246_N"/>
</dbReference>
<dbReference type="PANTHER" id="PTHR33119:SF1">
    <property type="entry name" value="FE2OG DIOXYGENASE DOMAIN-CONTAINING PROTEIN"/>
    <property type="match status" value="1"/>
</dbReference>
<dbReference type="AlphaFoldDB" id="A0A9P3HB15"/>
<evidence type="ECO:0000313" key="3">
    <source>
        <dbReference type="EMBL" id="GJJ73235.1"/>
    </source>
</evidence>
<name>A0A9P3HB15_9FUNG</name>
<dbReference type="Pfam" id="PF21666">
    <property type="entry name" value="DUF4246_N"/>
    <property type="match status" value="1"/>
</dbReference>
<sequence>MVRFRSSAPKLPHPWTGEEYTCGFPVTLLPELCMRAVSNAIREKDQWWTKYKNPVIAARWKQEILESGNLLTEPQIRFIFQELEWYAGLRQQQLDKGISIPIEMAIDGTRRADGLIPPSLKEELMTCVAKLINVPEHQKDWHPNSNKQVLDLVHPSLFPVIAGRTRVAEEMPSMASPFEWIGRGTVLEKLNNEEEQYFDSNVKSYSSRKYQWLPTDVHYFQNGRCAFESYINNLHPIEHKALYPVLEEILEYFMPMFGEVLAEMRVISRKKRRLTADPYDWYEIPEAFKVPYSERDEASYDAEDEWCRIRTPKPVSVPEFVAPPVVEPYDLKAVDLQPLQVIVKLANIELTPENPRYEGGAWHVEGMANEDIVATGIYYYHSENVTETRLNFRIAVEEPDYEQSDVRGCEAMYGLTDGGPLVQNLDGIITKQDRCIAFPNIYQHQVQPFELEDKTRPGTRQILVFFLINPQQSILSTSEVPPQQKDWIMGGGFVDEVEKRLPAELVEQVEEQMDWPMSMAEAKNHRLDLMKERKFFVDTTNAELFERPFSLCEH</sequence>
<dbReference type="Pfam" id="PF14033">
    <property type="entry name" value="DUF4246"/>
    <property type="match status" value="1"/>
</dbReference>
<evidence type="ECO:0000259" key="2">
    <source>
        <dbReference type="Pfam" id="PF21666"/>
    </source>
</evidence>
<reference evidence="3" key="1">
    <citation type="submission" date="2021-11" db="EMBL/GenBank/DDBJ databases">
        <authorList>
            <person name="Herlambang A."/>
            <person name="Guo Y."/>
            <person name="Takashima Y."/>
            <person name="Nishizawa T."/>
        </authorList>
    </citation>
    <scope>NUCLEOTIDE SEQUENCE</scope>
    <source>
        <strain evidence="3">E1425</strain>
    </source>
</reference>
<reference evidence="3" key="2">
    <citation type="journal article" date="2022" name="Microbiol. Resour. Announc.">
        <title>Whole-Genome Sequence of Entomortierella parvispora E1425, a Mucoromycotan Fungus Associated with Burkholderiaceae-Related Endosymbiotic Bacteria.</title>
        <authorList>
            <person name="Herlambang A."/>
            <person name="Guo Y."/>
            <person name="Takashima Y."/>
            <person name="Narisawa K."/>
            <person name="Ohta H."/>
            <person name="Nishizawa T."/>
        </authorList>
    </citation>
    <scope>NUCLEOTIDE SEQUENCE</scope>
    <source>
        <strain evidence="3">E1425</strain>
    </source>
</reference>